<dbReference type="SMART" id="SM00850">
    <property type="entry name" value="LytTR"/>
    <property type="match status" value="1"/>
</dbReference>
<accession>A6NPV8</accession>
<name>A6NPV8_9FIRM</name>
<dbReference type="Proteomes" id="UP000003639">
    <property type="component" value="Unassembled WGS sequence"/>
</dbReference>
<dbReference type="PROSITE" id="PS50930">
    <property type="entry name" value="HTH_LYTTR"/>
    <property type="match status" value="1"/>
</dbReference>
<evidence type="ECO:0000313" key="6">
    <source>
        <dbReference type="EMBL" id="EDN01883.1"/>
    </source>
</evidence>
<evidence type="ECO:0000256" key="1">
    <source>
        <dbReference type="ARBA" id="ARBA00022490"/>
    </source>
</evidence>
<evidence type="ECO:0000256" key="3">
    <source>
        <dbReference type="ARBA" id="ARBA00023125"/>
    </source>
</evidence>
<dbReference type="Gene3D" id="2.40.50.1020">
    <property type="entry name" value="LytTr DNA-binding domain"/>
    <property type="match status" value="1"/>
</dbReference>
<protein>
    <submittedName>
        <fullName evidence="6">LytTr DNA-binding domain protein</fullName>
    </submittedName>
</protein>
<comment type="caution">
    <text evidence="6">The sequence shown here is derived from an EMBL/GenBank/DDBJ whole genome shotgun (WGS) entry which is preliminary data.</text>
</comment>
<evidence type="ECO:0000259" key="5">
    <source>
        <dbReference type="PROSITE" id="PS50930"/>
    </source>
</evidence>
<organism evidence="6 7">
    <name type="scientific">Pseudoflavonifractor capillosus ATCC 29799</name>
    <dbReference type="NCBI Taxonomy" id="411467"/>
    <lineage>
        <taxon>Bacteria</taxon>
        <taxon>Bacillati</taxon>
        <taxon>Bacillota</taxon>
        <taxon>Clostridia</taxon>
        <taxon>Eubacteriales</taxon>
        <taxon>Oscillospiraceae</taxon>
        <taxon>Pseudoflavonifractor</taxon>
    </lineage>
</organism>
<gene>
    <name evidence="6" type="ORF">BACCAP_00225</name>
</gene>
<dbReference type="GO" id="GO:0000156">
    <property type="term" value="F:phosphorelay response regulator activity"/>
    <property type="evidence" value="ECO:0007669"/>
    <property type="project" value="InterPro"/>
</dbReference>
<keyword evidence="1" id="KW-0963">Cytoplasm</keyword>
<keyword evidence="2" id="KW-0805">Transcription regulation</keyword>
<dbReference type="eggNOG" id="COG3279">
    <property type="taxonomic scope" value="Bacteria"/>
</dbReference>
<dbReference type="GO" id="GO:0003677">
    <property type="term" value="F:DNA binding"/>
    <property type="evidence" value="ECO:0007669"/>
    <property type="project" value="UniProtKB-KW"/>
</dbReference>
<dbReference type="AlphaFoldDB" id="A6NPV8"/>
<keyword evidence="7" id="KW-1185">Reference proteome</keyword>
<dbReference type="Pfam" id="PF04397">
    <property type="entry name" value="LytTR"/>
    <property type="match status" value="1"/>
</dbReference>
<sequence>MDRWQFFRYDEAREGEGIMKVTIRIEPGCGAPSVTITAPALTDEIKALAARLESGDRLIGWRDGSAFPIPPEALLRCYGEDKGVKAQTANGVFDLKERLYELEARLDRHTFVRISQSEIVNLTKVTALDLTLTGTIKMTLAEDTVCYVSRRYVKKIKEALGL</sequence>
<keyword evidence="4" id="KW-0804">Transcription</keyword>
<dbReference type="STRING" id="411467.BACCAP_00225"/>
<dbReference type="EMBL" id="AAXG02000002">
    <property type="protein sequence ID" value="EDN01883.1"/>
    <property type="molecule type" value="Genomic_DNA"/>
</dbReference>
<dbReference type="InterPro" id="IPR007492">
    <property type="entry name" value="LytTR_DNA-bd_dom"/>
</dbReference>
<dbReference type="PANTHER" id="PTHR37299:SF2">
    <property type="entry name" value="HTH LYTTR-TYPE DOMAIN-CONTAINING PROTEIN"/>
    <property type="match status" value="1"/>
</dbReference>
<reference evidence="6 7" key="1">
    <citation type="submission" date="2007-04" db="EMBL/GenBank/DDBJ databases">
        <authorList>
            <person name="Fulton L."/>
            <person name="Clifton S."/>
            <person name="Fulton B."/>
            <person name="Xu J."/>
            <person name="Minx P."/>
            <person name="Pepin K.H."/>
            <person name="Johnson M."/>
            <person name="Thiruvilangam P."/>
            <person name="Bhonagiri V."/>
            <person name="Nash W.E."/>
            <person name="Mardis E.R."/>
            <person name="Wilson R.K."/>
        </authorList>
    </citation>
    <scope>NUCLEOTIDE SEQUENCE [LARGE SCALE GENOMIC DNA]</scope>
    <source>
        <strain evidence="6 7">ATCC 29799</strain>
    </source>
</reference>
<feature type="domain" description="HTH LytTR-type" evidence="5">
    <location>
        <begin position="58"/>
        <end position="162"/>
    </location>
</feature>
<dbReference type="PANTHER" id="PTHR37299">
    <property type="entry name" value="TRANSCRIPTIONAL REGULATOR-RELATED"/>
    <property type="match status" value="1"/>
</dbReference>
<evidence type="ECO:0000256" key="2">
    <source>
        <dbReference type="ARBA" id="ARBA00023015"/>
    </source>
</evidence>
<reference evidence="6 7" key="2">
    <citation type="submission" date="2007-06" db="EMBL/GenBank/DDBJ databases">
        <title>Draft genome sequence of Pseudoflavonifractor capillosus ATCC 29799.</title>
        <authorList>
            <person name="Sudarsanam P."/>
            <person name="Ley R."/>
            <person name="Guruge J."/>
            <person name="Turnbaugh P.J."/>
            <person name="Mahowald M."/>
            <person name="Liep D."/>
            <person name="Gordon J."/>
        </authorList>
    </citation>
    <scope>NUCLEOTIDE SEQUENCE [LARGE SCALE GENOMIC DNA]</scope>
    <source>
        <strain evidence="6 7">ATCC 29799</strain>
    </source>
</reference>
<proteinExistence type="predicted"/>
<evidence type="ECO:0000313" key="7">
    <source>
        <dbReference type="Proteomes" id="UP000003639"/>
    </source>
</evidence>
<evidence type="ECO:0000256" key="4">
    <source>
        <dbReference type="ARBA" id="ARBA00023163"/>
    </source>
</evidence>
<dbReference type="InterPro" id="IPR046947">
    <property type="entry name" value="LytR-like"/>
</dbReference>
<keyword evidence="3 6" id="KW-0238">DNA-binding</keyword>